<accession>M2XSS0</accession>
<dbReference type="AlphaFoldDB" id="M2XSS0"/>
<dbReference type="RefSeq" id="XP_005702979.1">
    <property type="nucleotide sequence ID" value="XM_005702922.1"/>
</dbReference>
<proteinExistence type="predicted"/>
<evidence type="ECO:0000313" key="1">
    <source>
        <dbReference type="EMBL" id="EME26459.1"/>
    </source>
</evidence>
<dbReference type="Proteomes" id="UP000030680">
    <property type="component" value="Unassembled WGS sequence"/>
</dbReference>
<dbReference type="Gramene" id="EME26459">
    <property type="protein sequence ID" value="EME26459"/>
    <property type="gene ID" value="Gasu_59460"/>
</dbReference>
<organism evidence="1 2">
    <name type="scientific">Galdieria sulphuraria</name>
    <name type="common">Red alga</name>
    <dbReference type="NCBI Taxonomy" id="130081"/>
    <lineage>
        <taxon>Eukaryota</taxon>
        <taxon>Rhodophyta</taxon>
        <taxon>Bangiophyceae</taxon>
        <taxon>Galdieriales</taxon>
        <taxon>Galdieriaceae</taxon>
        <taxon>Galdieria</taxon>
    </lineage>
</organism>
<gene>
    <name evidence="1" type="ORF">Gasu_59460</name>
</gene>
<name>M2XSS0_GALSU</name>
<sequence length="75" mass="8526">MSHKQTQASLEFQEGEPLFENWPAPSSERSSFAKLHTFERVQSCVFVQKNHKPKKKRRAFGHLAVSGSLDNIVAN</sequence>
<dbReference type="KEGG" id="gsl:Gasu_59460"/>
<keyword evidence="2" id="KW-1185">Reference proteome</keyword>
<reference evidence="2" key="1">
    <citation type="journal article" date="2013" name="Science">
        <title>Gene transfer from bacteria and archaea facilitated evolution of an extremophilic eukaryote.</title>
        <authorList>
            <person name="Schonknecht G."/>
            <person name="Chen W.H."/>
            <person name="Ternes C.M."/>
            <person name="Barbier G.G."/>
            <person name="Shrestha R.P."/>
            <person name="Stanke M."/>
            <person name="Brautigam A."/>
            <person name="Baker B.J."/>
            <person name="Banfield J.F."/>
            <person name="Garavito R.M."/>
            <person name="Carr K."/>
            <person name="Wilkerson C."/>
            <person name="Rensing S.A."/>
            <person name="Gagneul D."/>
            <person name="Dickenson N.E."/>
            <person name="Oesterhelt C."/>
            <person name="Lercher M.J."/>
            <person name="Weber A.P."/>
        </authorList>
    </citation>
    <scope>NUCLEOTIDE SEQUENCE [LARGE SCALE GENOMIC DNA]</scope>
    <source>
        <strain evidence="2">074W</strain>
    </source>
</reference>
<evidence type="ECO:0000313" key="2">
    <source>
        <dbReference type="Proteomes" id="UP000030680"/>
    </source>
</evidence>
<dbReference type="EMBL" id="KB454549">
    <property type="protein sequence ID" value="EME26459.1"/>
    <property type="molecule type" value="Genomic_DNA"/>
</dbReference>
<protein>
    <submittedName>
        <fullName evidence="1">Uncharacterized protein</fullName>
    </submittedName>
</protein>
<dbReference type="GeneID" id="17085433"/>